<keyword evidence="4 8" id="KW-0812">Transmembrane</keyword>
<feature type="transmembrane region" description="Helical" evidence="8">
    <location>
        <begin position="173"/>
        <end position="192"/>
    </location>
</feature>
<dbReference type="FunFam" id="1.20.1740.10:FF:000013">
    <property type="entry name" value="Solute carrier family 12 member"/>
    <property type="match status" value="1"/>
</dbReference>
<keyword evidence="5 8" id="KW-1133">Transmembrane helix</keyword>
<evidence type="ECO:0000256" key="8">
    <source>
        <dbReference type="SAM" id="Phobius"/>
    </source>
</evidence>
<feature type="transmembrane region" description="Helical" evidence="8">
    <location>
        <begin position="442"/>
        <end position="459"/>
    </location>
</feature>
<evidence type="ECO:0000256" key="3">
    <source>
        <dbReference type="ARBA" id="ARBA00022448"/>
    </source>
</evidence>
<feature type="region of interest" description="Disordered" evidence="7">
    <location>
        <begin position="610"/>
        <end position="633"/>
    </location>
</feature>
<feature type="compositionally biased region" description="Polar residues" evidence="7">
    <location>
        <begin position="1021"/>
        <end position="1035"/>
    </location>
</feature>
<name>A0AAJ0C5R4_9PEZI</name>
<protein>
    <submittedName>
        <fullName evidence="11">Amino acid permease-domain-containing protein</fullName>
    </submittedName>
</protein>
<dbReference type="GO" id="GO:0055075">
    <property type="term" value="P:potassium ion homeostasis"/>
    <property type="evidence" value="ECO:0007669"/>
    <property type="project" value="TreeGrafter"/>
</dbReference>
<dbReference type="Proteomes" id="UP001244011">
    <property type="component" value="Unassembled WGS sequence"/>
</dbReference>
<evidence type="ECO:0000256" key="6">
    <source>
        <dbReference type="ARBA" id="ARBA00023136"/>
    </source>
</evidence>
<dbReference type="GeneID" id="85306351"/>
<comment type="caution">
    <text evidence="11">The sequence shown here is derived from an EMBL/GenBank/DDBJ whole genome shotgun (WGS) entry which is preliminary data.</text>
</comment>
<feature type="domain" description="Amino acid permease/ SLC12A" evidence="9">
    <location>
        <begin position="35"/>
        <end position="495"/>
    </location>
</feature>
<feature type="transmembrane region" description="Helical" evidence="8">
    <location>
        <begin position="143"/>
        <end position="161"/>
    </location>
</feature>
<gene>
    <name evidence="11" type="ORF">QBC33DRAFT_268105</name>
</gene>
<dbReference type="Gene3D" id="1.20.1740.10">
    <property type="entry name" value="Amino acid/polyamine transporter I"/>
    <property type="match status" value="1"/>
</dbReference>
<evidence type="ECO:0000259" key="9">
    <source>
        <dbReference type="Pfam" id="PF00324"/>
    </source>
</evidence>
<keyword evidence="12" id="KW-1185">Reference proteome</keyword>
<keyword evidence="6 8" id="KW-0472">Membrane</keyword>
<dbReference type="RefSeq" id="XP_060286674.1">
    <property type="nucleotide sequence ID" value="XM_060423164.1"/>
</dbReference>
<feature type="transmembrane region" description="Helical" evidence="8">
    <location>
        <begin position="305"/>
        <end position="330"/>
    </location>
</feature>
<dbReference type="EMBL" id="MU839000">
    <property type="protein sequence ID" value="KAK1770461.1"/>
    <property type="molecule type" value="Genomic_DNA"/>
</dbReference>
<dbReference type="PANTHER" id="PTHR11827:SF72">
    <property type="entry name" value="GH08340P"/>
    <property type="match status" value="1"/>
</dbReference>
<organism evidence="11 12">
    <name type="scientific">Phialemonium atrogriseum</name>
    <dbReference type="NCBI Taxonomy" id="1093897"/>
    <lineage>
        <taxon>Eukaryota</taxon>
        <taxon>Fungi</taxon>
        <taxon>Dikarya</taxon>
        <taxon>Ascomycota</taxon>
        <taxon>Pezizomycotina</taxon>
        <taxon>Sordariomycetes</taxon>
        <taxon>Sordariomycetidae</taxon>
        <taxon>Cephalothecales</taxon>
        <taxon>Cephalothecaceae</taxon>
        <taxon>Phialemonium</taxon>
    </lineage>
</organism>
<comment type="subcellular location">
    <subcellularLocation>
        <location evidence="1">Membrane</location>
        <topology evidence="1">Multi-pass membrane protein</topology>
    </subcellularLocation>
</comment>
<dbReference type="PANTHER" id="PTHR11827">
    <property type="entry name" value="SOLUTE CARRIER FAMILY 12, CATION COTRANSPORTERS"/>
    <property type="match status" value="1"/>
</dbReference>
<dbReference type="InterPro" id="IPR004842">
    <property type="entry name" value="SLC12A_fam"/>
</dbReference>
<feature type="region of interest" description="Disordered" evidence="7">
    <location>
        <begin position="898"/>
        <end position="1067"/>
    </location>
</feature>
<dbReference type="AlphaFoldDB" id="A0AAJ0C5R4"/>
<sequence length="1270" mass="139540">MPLTKEEERAMMMGQELPGKKGKLGLVSGVYIPVCLNILSILMFLRFGLILGQVGLLGILGLLIIAYLIDFVTTLSLSAIASNGEVKGGGAYYLISRSLGPEFGGSIGILFYLAQVLNTALNVVGLIDCLKLNLGSVMPHGYWWNYLFETVALLICTLLCLAGSSIFARASNALLVILTISILSIPFSALFMRPFQDPSLGIDFTGFSLDTLRSNLLPHWSGEEYKGMETFRELFGILFPATSGIFAGASMSGDLKDPSKAIPVGTLRAMLSTFIAYLLVILSLAASTTHASLLGDQNIIQDTNIWAPLIFAGECATTFFSALMGVIGSAKLLQALARDKLFPGLSLFGKGTKKADEPFLAIFLTYVVAQFALFANLNQIATFISMGYQMTFFVMNLACFLLKIGSAPNFRPAFKFFTWQTAFAGSVLSAAAMFFIDETYATTAVCLLVFLFLLIHYLSPPKHWGDVSQNLIYHQVRKYLLRLKPEHIKFWRPQIILLINDPRRNTRLIQFCNSMKKGSLYILGHVIVTDDFAAGVHEAKLQQAAWTRYISEYSRIKAFVQLTMSPSITWGVRSLILSSGLGGMRPNIAVLGFYNMDELRASMTFTGIPNLPTSPVSPRAPRGDEKTTRRRRGDTSARLLEGFLPTDVIRTEEMMHVTSYLTILEDLALRYRLNVAVGKGFETLETPRRDGSNSKKYIDLWPIQMSAELSAEGKSVLTTNFDTYTLILQLGYILQTVPGWKRVYNLRVLVFVEYESEVEEERGRVRALLDKLRIEAEVLVFWLACGQLGTYEMIVHGQPGSDDTEDVVNECLKDDEWWGDLQSFRGSSHDTMSVSQELASIANVMGSTTARPGVYNPHASQGQGSDRRRASTVILADLPKKSTVSELARLGVNMGIHTQNLPSNVFDDSDTEHESGSDSDNESSEDSNLGACFNDAGSVASEGDLDDTEPARRPLLSLANRRKSLGDILDRPRGPERREERKGKGRGLGVPTGDSYGTMSKPAHRRGEDTEDLFPTLAPPSKTQRTSGTVSTRSLSPEKLARRGMRSDTPSLRPERPPLSRQGSSAMKFSSMLVPETKITNEEGSEPRIMFANSQTTGTPRERPPFSRHSSTGRFSSKPIPEAKITEDPAGGGPSVSFAEPEARSQKASVSRRPGDGDAQVNIADLISSRSFVAREEDGDRSGSSYSTQGFPLSFNDLPSRAQHLILNELLRQNSNDTAVLFTTLPIPEEGTCQSDEASVRYLSDIEVLCNGLPPVLLVLSNNMTFTVSL</sequence>
<evidence type="ECO:0000313" key="12">
    <source>
        <dbReference type="Proteomes" id="UP001244011"/>
    </source>
</evidence>
<feature type="transmembrane region" description="Helical" evidence="8">
    <location>
        <begin position="383"/>
        <end position="404"/>
    </location>
</feature>
<evidence type="ECO:0000259" key="10">
    <source>
        <dbReference type="Pfam" id="PF03522"/>
    </source>
</evidence>
<dbReference type="Pfam" id="PF00324">
    <property type="entry name" value="AA_permease"/>
    <property type="match status" value="1"/>
</dbReference>
<evidence type="ECO:0000256" key="2">
    <source>
        <dbReference type="ARBA" id="ARBA00010593"/>
    </source>
</evidence>
<feature type="domain" description="SLC12A transporter C-terminal" evidence="10">
    <location>
        <begin position="1203"/>
        <end position="1263"/>
    </location>
</feature>
<keyword evidence="3" id="KW-0813">Transport</keyword>
<feature type="region of interest" description="Disordered" evidence="7">
    <location>
        <begin position="849"/>
        <end position="868"/>
    </location>
</feature>
<feature type="region of interest" description="Disordered" evidence="7">
    <location>
        <begin position="1093"/>
        <end position="1160"/>
    </location>
</feature>
<feature type="transmembrane region" description="Helical" evidence="8">
    <location>
        <begin position="416"/>
        <end position="436"/>
    </location>
</feature>
<feature type="transmembrane region" description="Helical" evidence="8">
    <location>
        <begin position="103"/>
        <end position="123"/>
    </location>
</feature>
<evidence type="ECO:0000313" key="11">
    <source>
        <dbReference type="EMBL" id="KAK1770461.1"/>
    </source>
</evidence>
<feature type="transmembrane region" description="Helical" evidence="8">
    <location>
        <begin position="359"/>
        <end position="377"/>
    </location>
</feature>
<evidence type="ECO:0000256" key="7">
    <source>
        <dbReference type="SAM" id="MobiDB-lite"/>
    </source>
</evidence>
<dbReference type="InterPro" id="IPR004841">
    <property type="entry name" value="AA-permease/SLC12A_dom"/>
</dbReference>
<feature type="compositionally biased region" description="Acidic residues" evidence="7">
    <location>
        <begin position="907"/>
        <end position="925"/>
    </location>
</feature>
<feature type="transmembrane region" description="Helical" evidence="8">
    <location>
        <begin position="50"/>
        <end position="69"/>
    </location>
</feature>
<feature type="domain" description="SLC12A transporter C-terminal" evidence="10">
    <location>
        <begin position="507"/>
        <end position="594"/>
    </location>
</feature>
<dbReference type="GO" id="GO:0006884">
    <property type="term" value="P:cell volume homeostasis"/>
    <property type="evidence" value="ECO:0007669"/>
    <property type="project" value="TreeGrafter"/>
</dbReference>
<dbReference type="InterPro" id="IPR018491">
    <property type="entry name" value="SLC12_C"/>
</dbReference>
<reference evidence="11" key="1">
    <citation type="submission" date="2023-06" db="EMBL/GenBank/DDBJ databases">
        <title>Genome-scale phylogeny and comparative genomics of the fungal order Sordariales.</title>
        <authorList>
            <consortium name="Lawrence Berkeley National Laboratory"/>
            <person name="Hensen N."/>
            <person name="Bonometti L."/>
            <person name="Westerberg I."/>
            <person name="Brannstrom I.O."/>
            <person name="Guillou S."/>
            <person name="Cros-Aarteil S."/>
            <person name="Calhoun S."/>
            <person name="Haridas S."/>
            <person name="Kuo A."/>
            <person name="Mondo S."/>
            <person name="Pangilinan J."/>
            <person name="Riley R."/>
            <person name="Labutti K."/>
            <person name="Andreopoulos B."/>
            <person name="Lipzen A."/>
            <person name="Chen C."/>
            <person name="Yanf M."/>
            <person name="Daum C."/>
            <person name="Ng V."/>
            <person name="Clum A."/>
            <person name="Steindorff A."/>
            <person name="Ohm R."/>
            <person name="Martin F."/>
            <person name="Silar P."/>
            <person name="Natvig D."/>
            <person name="Lalanne C."/>
            <person name="Gautier V."/>
            <person name="Ament-Velasquez S.L."/>
            <person name="Kruys A."/>
            <person name="Hutchinson M.I."/>
            <person name="Powell A.J."/>
            <person name="Barry K."/>
            <person name="Miller A.N."/>
            <person name="Grigoriev I.V."/>
            <person name="Debuchy R."/>
            <person name="Gladieux P."/>
            <person name="Thoren M.H."/>
            <person name="Johannesson H."/>
        </authorList>
    </citation>
    <scope>NUCLEOTIDE SEQUENCE</scope>
    <source>
        <strain evidence="11">8032-3</strain>
    </source>
</reference>
<dbReference type="GO" id="GO:0015379">
    <property type="term" value="F:potassium:chloride symporter activity"/>
    <property type="evidence" value="ECO:0007669"/>
    <property type="project" value="TreeGrafter"/>
</dbReference>
<dbReference type="GO" id="GO:0005774">
    <property type="term" value="C:vacuolar membrane"/>
    <property type="evidence" value="ECO:0007669"/>
    <property type="project" value="TreeGrafter"/>
</dbReference>
<accession>A0AAJ0C5R4</accession>
<feature type="transmembrane region" description="Helical" evidence="8">
    <location>
        <begin position="265"/>
        <end position="285"/>
    </location>
</feature>
<comment type="similarity">
    <text evidence="2">Belongs to the SLC12A transporter family.</text>
</comment>
<evidence type="ECO:0000256" key="1">
    <source>
        <dbReference type="ARBA" id="ARBA00004141"/>
    </source>
</evidence>
<feature type="transmembrane region" description="Helical" evidence="8">
    <location>
        <begin position="21"/>
        <end position="44"/>
    </location>
</feature>
<evidence type="ECO:0000256" key="4">
    <source>
        <dbReference type="ARBA" id="ARBA00022692"/>
    </source>
</evidence>
<dbReference type="GO" id="GO:0034486">
    <property type="term" value="P:vacuolar transmembrane transport"/>
    <property type="evidence" value="ECO:0007669"/>
    <property type="project" value="TreeGrafter"/>
</dbReference>
<dbReference type="Pfam" id="PF03522">
    <property type="entry name" value="SLC12"/>
    <property type="match status" value="2"/>
</dbReference>
<proteinExistence type="inferred from homology"/>
<evidence type="ECO:0000256" key="5">
    <source>
        <dbReference type="ARBA" id="ARBA00022989"/>
    </source>
</evidence>
<feature type="compositionally biased region" description="Basic and acidic residues" evidence="7">
    <location>
        <begin position="964"/>
        <end position="982"/>
    </location>
</feature>
<dbReference type="GO" id="GO:0055064">
    <property type="term" value="P:chloride ion homeostasis"/>
    <property type="evidence" value="ECO:0007669"/>
    <property type="project" value="TreeGrafter"/>
</dbReference>